<evidence type="ECO:0000256" key="2">
    <source>
        <dbReference type="SAM" id="Phobius"/>
    </source>
</evidence>
<feature type="domain" description="J" evidence="3">
    <location>
        <begin position="210"/>
        <end position="272"/>
    </location>
</feature>
<dbReference type="Pfam" id="PF00226">
    <property type="entry name" value="DnaJ"/>
    <property type="match status" value="1"/>
</dbReference>
<dbReference type="PATRIC" id="fig|1127699.3.peg.1599"/>
<dbReference type="HOGENOM" id="CLU_066221_2_0_10"/>
<dbReference type="Gene3D" id="1.10.287.110">
    <property type="entry name" value="DnaJ domain"/>
    <property type="match status" value="1"/>
</dbReference>
<dbReference type="SUPFAM" id="SSF46565">
    <property type="entry name" value="Chaperone J-domain"/>
    <property type="match status" value="1"/>
</dbReference>
<reference evidence="4 5" key="1">
    <citation type="submission" date="2012-05" db="EMBL/GenBank/DDBJ databases">
        <authorList>
            <person name="Weinstock G."/>
            <person name="Sodergren E."/>
            <person name="Lobos E.A."/>
            <person name="Fulton L."/>
            <person name="Fulton R."/>
            <person name="Courtney L."/>
            <person name="Fronick C."/>
            <person name="O'Laughlin M."/>
            <person name="Godfrey J."/>
            <person name="Wilson R.M."/>
            <person name="Miner T."/>
            <person name="Farmer C."/>
            <person name="Delehaunty K."/>
            <person name="Cordes M."/>
            <person name="Minx P."/>
            <person name="Tomlinson C."/>
            <person name="Chen J."/>
            <person name="Wollam A."/>
            <person name="Pepin K.H."/>
            <person name="Bhonagiri V."/>
            <person name="Zhang X."/>
            <person name="Suruliraj S."/>
            <person name="Warren W."/>
            <person name="Mitreva M."/>
            <person name="Mardis E.R."/>
            <person name="Wilson R.K."/>
        </authorList>
    </citation>
    <scope>NUCLEOTIDE SEQUENCE [LARGE SCALE GENOMIC DNA]</scope>
    <source>
        <strain evidence="4 5">F0055</strain>
    </source>
</reference>
<dbReference type="PANTHER" id="PTHR24074">
    <property type="entry name" value="CO-CHAPERONE PROTEIN DJLA"/>
    <property type="match status" value="1"/>
</dbReference>
<dbReference type="SUPFAM" id="SSF158682">
    <property type="entry name" value="TerB-like"/>
    <property type="match status" value="1"/>
</dbReference>
<proteinExistence type="predicted"/>
<evidence type="ECO:0000313" key="5">
    <source>
        <dbReference type="Proteomes" id="UP000010433"/>
    </source>
</evidence>
<evidence type="ECO:0000256" key="1">
    <source>
        <dbReference type="SAM" id="MobiDB-lite"/>
    </source>
</evidence>
<keyword evidence="5" id="KW-1185">Reference proteome</keyword>
<gene>
    <name evidence="4" type="ORF">HMPREF9151_01731</name>
</gene>
<organism evidence="4 5">
    <name type="scientific">Hoylesella saccharolytica F0055</name>
    <dbReference type="NCBI Taxonomy" id="1127699"/>
    <lineage>
        <taxon>Bacteria</taxon>
        <taxon>Pseudomonadati</taxon>
        <taxon>Bacteroidota</taxon>
        <taxon>Bacteroidia</taxon>
        <taxon>Bacteroidales</taxon>
        <taxon>Prevotellaceae</taxon>
        <taxon>Hoylesella</taxon>
    </lineage>
</organism>
<dbReference type="RefSeq" id="WP_009163035.1">
    <property type="nucleotide sequence ID" value="NZ_KB291003.1"/>
</dbReference>
<evidence type="ECO:0000259" key="3">
    <source>
        <dbReference type="PROSITE" id="PS50076"/>
    </source>
</evidence>
<sequence>MTIGKWIGGFLGFINAGPLGALAGIALGALFDMGLDRINQPGTNSENINNAYDNNDFSPTGNRQNTSNYYEGQRNSFLFSLLVLASYVIRADGRVMHSEMETLRHFLRNNFGRLAVEQGEQIILNLFEQQKHIGLHQFREIIHKSCIQISKNMDYSQRLQLLNFLTMLAKADGQVVVVEIEALRNIAIWMGLNATEVDTMLNLKKDDINSAYKVLAVSPSATDEEIKKAYRKMALEHHPDRVAALGEDIRLAAEKKFQEINEAKERIYRSRGLS</sequence>
<dbReference type="InterPro" id="IPR029024">
    <property type="entry name" value="TerB-like"/>
</dbReference>
<protein>
    <submittedName>
        <fullName evidence="4">DnaJ domain protein</fullName>
    </submittedName>
</protein>
<keyword evidence="2" id="KW-0472">Membrane</keyword>
<keyword evidence="2" id="KW-1133">Transmembrane helix</keyword>
<feature type="region of interest" description="Disordered" evidence="1">
    <location>
        <begin position="45"/>
        <end position="66"/>
    </location>
</feature>
<dbReference type="PROSITE" id="PS50076">
    <property type="entry name" value="DNAJ_2"/>
    <property type="match status" value="1"/>
</dbReference>
<dbReference type="STRING" id="1127699.HMPREF9151_01731"/>
<dbReference type="EMBL" id="AMEP01000101">
    <property type="protein sequence ID" value="EKX99534.1"/>
    <property type="molecule type" value="Genomic_DNA"/>
</dbReference>
<dbReference type="InterPro" id="IPR050817">
    <property type="entry name" value="DjlA_DnaK_co-chaperone"/>
</dbReference>
<dbReference type="Pfam" id="PF05099">
    <property type="entry name" value="TerB"/>
    <property type="match status" value="1"/>
</dbReference>
<evidence type="ECO:0000313" key="4">
    <source>
        <dbReference type="EMBL" id="EKX99534.1"/>
    </source>
</evidence>
<dbReference type="InterPro" id="IPR001623">
    <property type="entry name" value="DnaJ_domain"/>
</dbReference>
<dbReference type="PRINTS" id="PR00625">
    <property type="entry name" value="JDOMAIN"/>
</dbReference>
<dbReference type="SMART" id="SM00271">
    <property type="entry name" value="DnaJ"/>
    <property type="match status" value="1"/>
</dbReference>
<dbReference type="AlphaFoldDB" id="L1N8E4"/>
<dbReference type="Gene3D" id="1.10.3680.10">
    <property type="entry name" value="TerB-like"/>
    <property type="match status" value="1"/>
</dbReference>
<feature type="transmembrane region" description="Helical" evidence="2">
    <location>
        <begin position="6"/>
        <end position="31"/>
    </location>
</feature>
<dbReference type="CDD" id="cd06257">
    <property type="entry name" value="DnaJ"/>
    <property type="match status" value="1"/>
</dbReference>
<dbReference type="InterPro" id="IPR036869">
    <property type="entry name" value="J_dom_sf"/>
</dbReference>
<comment type="caution">
    <text evidence="4">The sequence shown here is derived from an EMBL/GenBank/DDBJ whole genome shotgun (WGS) entry which is preliminary data.</text>
</comment>
<dbReference type="Proteomes" id="UP000010433">
    <property type="component" value="Unassembled WGS sequence"/>
</dbReference>
<dbReference type="InterPro" id="IPR007791">
    <property type="entry name" value="DjlA_N"/>
</dbReference>
<accession>L1N8E4</accession>
<keyword evidence="2" id="KW-0812">Transmembrane</keyword>
<dbReference type="OrthoDB" id="9779622at2"/>
<name>L1N8E4_9BACT</name>